<keyword evidence="2" id="KW-0813">Transport</keyword>
<dbReference type="PANTHER" id="PTHR34229">
    <property type="entry name" value="METAL TRANSPORT PROTEIN HI_1621-RELATED"/>
    <property type="match status" value="1"/>
</dbReference>
<evidence type="ECO:0000256" key="7">
    <source>
        <dbReference type="SAM" id="Phobius"/>
    </source>
</evidence>
<protein>
    <submittedName>
        <fullName evidence="8">Cobalt transporter CbiM</fullName>
    </submittedName>
</protein>
<gene>
    <name evidence="8" type="primary">cbiM</name>
    <name evidence="8" type="ORF">GMD78_09100</name>
</gene>
<evidence type="ECO:0000256" key="4">
    <source>
        <dbReference type="ARBA" id="ARBA00022692"/>
    </source>
</evidence>
<dbReference type="InterPro" id="IPR002751">
    <property type="entry name" value="CbiM/NikMN"/>
</dbReference>
<feature type="transmembrane region" description="Helical" evidence="7">
    <location>
        <begin position="165"/>
        <end position="188"/>
    </location>
</feature>
<evidence type="ECO:0000256" key="3">
    <source>
        <dbReference type="ARBA" id="ARBA00022475"/>
    </source>
</evidence>
<proteinExistence type="predicted"/>
<dbReference type="Gene3D" id="1.10.1760.20">
    <property type="match status" value="1"/>
</dbReference>
<dbReference type="GO" id="GO:0005886">
    <property type="term" value="C:plasma membrane"/>
    <property type="evidence" value="ECO:0007669"/>
    <property type="project" value="UniProtKB-SubCell"/>
</dbReference>
<keyword evidence="4 7" id="KW-0812">Transmembrane</keyword>
<dbReference type="Pfam" id="PF01891">
    <property type="entry name" value="CbiM"/>
    <property type="match status" value="1"/>
</dbReference>
<evidence type="ECO:0000256" key="1">
    <source>
        <dbReference type="ARBA" id="ARBA00004651"/>
    </source>
</evidence>
<comment type="caution">
    <text evidence="8">The sequence shown here is derived from an EMBL/GenBank/DDBJ whole genome shotgun (WGS) entry which is preliminary data.</text>
</comment>
<evidence type="ECO:0000256" key="6">
    <source>
        <dbReference type="ARBA" id="ARBA00023136"/>
    </source>
</evidence>
<evidence type="ECO:0000256" key="5">
    <source>
        <dbReference type="ARBA" id="ARBA00022989"/>
    </source>
</evidence>
<keyword evidence="9" id="KW-1185">Reference proteome</keyword>
<keyword evidence="6 7" id="KW-0472">Membrane</keyword>
<keyword evidence="5 7" id="KW-1133">Transmembrane helix</keyword>
<dbReference type="GO" id="GO:0000041">
    <property type="term" value="P:transition metal ion transport"/>
    <property type="evidence" value="ECO:0007669"/>
    <property type="project" value="InterPro"/>
</dbReference>
<sequence length="211" mass="22572">MLLHVTDGVLNISIAATTTIAAVGVLTYSLKGIKEEEIPKISLLSGAFFVASLINIPIGPTSIHPLLGGFLGLILGRRAPLAVFVGLILQALLFQHGGISTFGANFLLMSLPALLVHSFFTYVKKIPIFWKGFIGGFIAICIGVLLLITLLLLSNERYGNGAFSVIQIVLMAYFPLALLEGVLTGFAVKHLYAMRPSLFKHTSMETGGSKT</sequence>
<feature type="transmembrane region" description="Helical" evidence="7">
    <location>
        <begin position="41"/>
        <end position="58"/>
    </location>
</feature>
<accession>A0A6N8FGG7</accession>
<feature type="transmembrane region" description="Helical" evidence="7">
    <location>
        <begin position="12"/>
        <end position="29"/>
    </location>
</feature>
<evidence type="ECO:0000313" key="8">
    <source>
        <dbReference type="EMBL" id="MUK88545.1"/>
    </source>
</evidence>
<comment type="subcellular location">
    <subcellularLocation>
        <location evidence="1">Cell membrane</location>
        <topology evidence="1">Multi-pass membrane protein</topology>
    </subcellularLocation>
</comment>
<reference evidence="8 9" key="1">
    <citation type="submission" date="2019-11" db="EMBL/GenBank/DDBJ databases">
        <authorList>
            <person name="Li X."/>
        </authorList>
    </citation>
    <scope>NUCLEOTIDE SEQUENCE [LARGE SCALE GENOMIC DNA]</scope>
    <source>
        <strain evidence="8 9">L9</strain>
    </source>
</reference>
<name>A0A6N8FGG7_9BACI</name>
<dbReference type="PANTHER" id="PTHR34229:SF1">
    <property type="entry name" value="METAL TRANSPORT PROTEIN HI_1621-RELATED"/>
    <property type="match status" value="1"/>
</dbReference>
<keyword evidence="3" id="KW-1003">Cell membrane</keyword>
<feature type="transmembrane region" description="Helical" evidence="7">
    <location>
        <begin position="70"/>
        <end position="94"/>
    </location>
</feature>
<feature type="transmembrane region" description="Helical" evidence="7">
    <location>
        <begin position="106"/>
        <end position="123"/>
    </location>
</feature>
<dbReference type="Proteomes" id="UP000469125">
    <property type="component" value="Unassembled WGS sequence"/>
</dbReference>
<organism evidence="8 9">
    <name type="scientific">Ornithinibacillus caprae</name>
    <dbReference type="NCBI Taxonomy" id="2678566"/>
    <lineage>
        <taxon>Bacteria</taxon>
        <taxon>Bacillati</taxon>
        <taxon>Bacillota</taxon>
        <taxon>Bacilli</taxon>
        <taxon>Bacillales</taxon>
        <taxon>Bacillaceae</taxon>
        <taxon>Ornithinibacillus</taxon>
    </lineage>
</organism>
<dbReference type="NCBIfam" id="NF004907">
    <property type="entry name" value="PRK06265.2-2"/>
    <property type="match status" value="1"/>
</dbReference>
<feature type="transmembrane region" description="Helical" evidence="7">
    <location>
        <begin position="129"/>
        <end position="153"/>
    </location>
</feature>
<dbReference type="AlphaFoldDB" id="A0A6N8FGG7"/>
<evidence type="ECO:0000256" key="2">
    <source>
        <dbReference type="ARBA" id="ARBA00022448"/>
    </source>
</evidence>
<evidence type="ECO:0000313" key="9">
    <source>
        <dbReference type="Proteomes" id="UP000469125"/>
    </source>
</evidence>
<dbReference type="EMBL" id="WOCA01000006">
    <property type="protein sequence ID" value="MUK88545.1"/>
    <property type="molecule type" value="Genomic_DNA"/>
</dbReference>